<dbReference type="AlphaFoldDB" id="A0A2P7SFY4"/>
<keyword evidence="11" id="KW-1185">Reference proteome</keyword>
<dbReference type="InterPro" id="IPR020845">
    <property type="entry name" value="AMP-binding_CS"/>
</dbReference>
<keyword evidence="2 10" id="KW-0436">Ligase</keyword>
<dbReference type="Gene3D" id="3.30.300.30">
    <property type="match status" value="1"/>
</dbReference>
<dbReference type="NCBIfam" id="NF004674">
    <property type="entry name" value="PRK06018.1"/>
    <property type="match status" value="1"/>
</dbReference>
<dbReference type="PANTHER" id="PTHR43859:SF4">
    <property type="entry name" value="BUTANOATE--COA LIGASE AAE1-RELATED"/>
    <property type="match status" value="1"/>
</dbReference>
<reference evidence="10 11" key="1">
    <citation type="submission" date="2018-03" db="EMBL/GenBank/DDBJ databases">
        <title>The draft genome of Mesorhizobium soli JCM 19897.</title>
        <authorList>
            <person name="Li L."/>
            <person name="Liu L."/>
            <person name="Liang L."/>
            <person name="Wang T."/>
            <person name="Zhang X."/>
        </authorList>
    </citation>
    <scope>NUCLEOTIDE SEQUENCE [LARGE SCALE GENOMIC DNA]</scope>
    <source>
        <strain evidence="10 11">JCM 19897</strain>
    </source>
</reference>
<organism evidence="10 11">
    <name type="scientific">Pseudaminobacter soli</name>
    <name type="common">ex Li et al. 2025</name>
    <dbReference type="NCBI Taxonomy" id="1295366"/>
    <lineage>
        <taxon>Bacteria</taxon>
        <taxon>Pseudomonadati</taxon>
        <taxon>Pseudomonadota</taxon>
        <taxon>Alphaproteobacteria</taxon>
        <taxon>Hyphomicrobiales</taxon>
        <taxon>Phyllobacteriaceae</taxon>
        <taxon>Pseudaminobacter</taxon>
    </lineage>
</organism>
<evidence type="ECO:0000256" key="7">
    <source>
        <dbReference type="ARBA" id="ARBA00067668"/>
    </source>
</evidence>
<dbReference type="Pfam" id="PF13193">
    <property type="entry name" value="AMP-binding_C"/>
    <property type="match status" value="1"/>
</dbReference>
<dbReference type="EC" id="6.2.1.44" evidence="6"/>
<dbReference type="PANTHER" id="PTHR43859">
    <property type="entry name" value="ACYL-ACTIVATING ENZYME"/>
    <property type="match status" value="1"/>
</dbReference>
<evidence type="ECO:0000256" key="3">
    <source>
        <dbReference type="ARBA" id="ARBA00022832"/>
    </source>
</evidence>
<dbReference type="SUPFAM" id="SSF56801">
    <property type="entry name" value="Acetyl-CoA synthetase-like"/>
    <property type="match status" value="1"/>
</dbReference>
<evidence type="ECO:0000313" key="10">
    <source>
        <dbReference type="EMBL" id="PSJ61409.1"/>
    </source>
</evidence>
<evidence type="ECO:0000256" key="6">
    <source>
        <dbReference type="ARBA" id="ARBA00066616"/>
    </source>
</evidence>
<dbReference type="Pfam" id="PF00501">
    <property type="entry name" value="AMP-binding"/>
    <property type="match status" value="1"/>
</dbReference>
<evidence type="ECO:0000256" key="1">
    <source>
        <dbReference type="ARBA" id="ARBA00006432"/>
    </source>
</evidence>
<feature type="domain" description="AMP-binding enzyme C-terminal" evidence="9">
    <location>
        <begin position="449"/>
        <end position="524"/>
    </location>
</feature>
<comment type="similarity">
    <text evidence="1">Belongs to the ATP-dependent AMP-binding enzyme family.</text>
</comment>
<dbReference type="InterPro" id="IPR042099">
    <property type="entry name" value="ANL_N_sf"/>
</dbReference>
<evidence type="ECO:0000259" key="9">
    <source>
        <dbReference type="Pfam" id="PF13193"/>
    </source>
</evidence>
<dbReference type="InterPro" id="IPR000873">
    <property type="entry name" value="AMP-dep_synth/lig_dom"/>
</dbReference>
<dbReference type="RefSeq" id="WP_106723838.1">
    <property type="nucleotide sequence ID" value="NZ_PXYL01000004.1"/>
</dbReference>
<name>A0A2P7SFY4_9HYPH</name>
<evidence type="ECO:0000313" key="11">
    <source>
        <dbReference type="Proteomes" id="UP000240653"/>
    </source>
</evidence>
<evidence type="ECO:0000259" key="8">
    <source>
        <dbReference type="Pfam" id="PF00501"/>
    </source>
</evidence>
<dbReference type="PROSITE" id="PS00455">
    <property type="entry name" value="AMP_BINDING"/>
    <property type="match status" value="1"/>
</dbReference>
<dbReference type="InterPro" id="IPR025110">
    <property type="entry name" value="AMP-bd_C"/>
</dbReference>
<evidence type="ECO:0000256" key="4">
    <source>
        <dbReference type="ARBA" id="ARBA00023098"/>
    </source>
</evidence>
<dbReference type="InterPro" id="IPR045851">
    <property type="entry name" value="AMP-bd_C_sf"/>
</dbReference>
<dbReference type="GO" id="GO:0006631">
    <property type="term" value="P:fatty acid metabolic process"/>
    <property type="evidence" value="ECO:0007669"/>
    <property type="project" value="UniProtKB-KW"/>
</dbReference>
<keyword evidence="3" id="KW-0276">Fatty acid metabolism</keyword>
<dbReference type="OrthoDB" id="9803968at2"/>
<dbReference type="Gene3D" id="3.40.50.12780">
    <property type="entry name" value="N-terminal domain of ligase-like"/>
    <property type="match status" value="1"/>
</dbReference>
<dbReference type="NCBIfam" id="NF004837">
    <property type="entry name" value="PRK06187.1"/>
    <property type="match status" value="1"/>
</dbReference>
<dbReference type="Proteomes" id="UP000240653">
    <property type="component" value="Unassembled WGS sequence"/>
</dbReference>
<gene>
    <name evidence="10" type="ORF">C7I85_10120</name>
</gene>
<dbReference type="FunFam" id="3.30.300.30:FF:000008">
    <property type="entry name" value="2,3-dihydroxybenzoate-AMP ligase"/>
    <property type="match status" value="1"/>
</dbReference>
<comment type="catalytic activity">
    <reaction evidence="5">
        <text>3-(methylsulfanyl)propanoate + ATP + CoA = 3-(methylsulfanyl)propanoyl-CoA + AMP + diphosphate</text>
        <dbReference type="Rhea" id="RHEA:43052"/>
        <dbReference type="ChEBI" id="CHEBI:30616"/>
        <dbReference type="ChEBI" id="CHEBI:33019"/>
        <dbReference type="ChEBI" id="CHEBI:49016"/>
        <dbReference type="ChEBI" id="CHEBI:57287"/>
        <dbReference type="ChEBI" id="CHEBI:82815"/>
        <dbReference type="ChEBI" id="CHEBI:456215"/>
        <dbReference type="EC" id="6.2.1.44"/>
    </reaction>
    <physiologicalReaction direction="left-to-right" evidence="5">
        <dbReference type="Rhea" id="RHEA:43053"/>
    </physiologicalReaction>
</comment>
<feature type="domain" description="AMP-dependent synthetase/ligase" evidence="8">
    <location>
        <begin position="21"/>
        <end position="400"/>
    </location>
</feature>
<accession>A0A2P7SFY4</accession>
<sequence length="553" mass="61758">MLGLMQEWPLLCHKILDHAGIQHPHREIVSRSVEGPIVRTTYAELRGRALKVAQRLEKEGYKRGDRIATLAWNTARHIEAWYGIMGIGAVYHTLNPRLFPEQIVWIMNNAEDKALFVDLTFLPLVEKIAALVPTLRQVIVMTDAAHMPQTSLRNAVPYEEWLAEADGDFRWKALDESEAAGMCYTSGTTGEPKGVVYSHRSNVLHAMMACMPDAMGISSRDVILPVVPMFHANAWGIAQSAPMIGAKLVMPGGRMDGASIYELLDTEKVSFTAAVPTVWLMLLQHLEETGKKLPYLKKVVIGGSACPRMMAKKFQDNYDVEVVHAWGMTEMSPLGSLCTMKPDYAGLEGEARLDIEEKQGHAPFGVEMIVTDDHNRPQPWDGKTFGRLKVRGPAVARAYYGGAGKEQFDEEGWFDTGDVAHIDPNGYMQITDRAKDVIKSGGEWISTIELENLAVSHPDVAEAAVIGVRHSKWDERPLLVVVRKPGREPGKADILGFMKDKVAKWWLPDDVAFVDEIPHTATGKIQKTTLRKQFSDYRLPTDETERLPDRETL</sequence>
<dbReference type="CDD" id="cd12119">
    <property type="entry name" value="ttLC_FACS_AlkK_like"/>
    <property type="match status" value="1"/>
</dbReference>
<keyword evidence="4" id="KW-0443">Lipid metabolism</keyword>
<evidence type="ECO:0000256" key="2">
    <source>
        <dbReference type="ARBA" id="ARBA00022598"/>
    </source>
</evidence>
<dbReference type="GO" id="GO:0016874">
    <property type="term" value="F:ligase activity"/>
    <property type="evidence" value="ECO:0007669"/>
    <property type="project" value="UniProtKB-KW"/>
</dbReference>
<dbReference type="EMBL" id="PXYL01000004">
    <property type="protein sequence ID" value="PSJ61409.1"/>
    <property type="molecule type" value="Genomic_DNA"/>
</dbReference>
<proteinExistence type="inferred from homology"/>
<comment type="caution">
    <text evidence="10">The sequence shown here is derived from an EMBL/GenBank/DDBJ whole genome shotgun (WGS) entry which is preliminary data.</text>
</comment>
<evidence type="ECO:0000256" key="5">
    <source>
        <dbReference type="ARBA" id="ARBA00051915"/>
    </source>
</evidence>
<protein>
    <recommendedName>
        <fullName evidence="7">3-methylmercaptopropionyl-CoA ligase</fullName>
        <ecNumber evidence="6">6.2.1.44</ecNumber>
    </recommendedName>
</protein>